<dbReference type="Gene3D" id="1.10.390.10">
    <property type="entry name" value="Neutral Protease Domain 2"/>
    <property type="match status" value="1"/>
</dbReference>
<dbReference type="Proteomes" id="UP000555003">
    <property type="component" value="Unassembled WGS sequence"/>
</dbReference>
<feature type="transmembrane region" description="Helical" evidence="1">
    <location>
        <begin position="449"/>
        <end position="469"/>
    </location>
</feature>
<feature type="transmembrane region" description="Helical" evidence="1">
    <location>
        <begin position="52"/>
        <end position="72"/>
    </location>
</feature>
<feature type="transmembrane region" description="Helical" evidence="1">
    <location>
        <begin position="476"/>
        <end position="499"/>
    </location>
</feature>
<comment type="caution">
    <text evidence="3">The sequence shown here is derived from an EMBL/GenBank/DDBJ whole genome shotgun (WGS) entry which is preliminary data.</text>
</comment>
<dbReference type="InterPro" id="IPR027268">
    <property type="entry name" value="Peptidase_M4/M1_CTD_sf"/>
</dbReference>
<gene>
    <name evidence="3" type="ORF">GGR22_002138</name>
</gene>
<sequence length="1177" mass="133387">MFAGLLHFDWIFFAKKKSFLVLLVFFLGFGLFTSVAANFPFPETYKNSPYVIMYIIGIMSLMCIFSVALLAAQSLMREKDAHFDLILYATPIQKKYYLSSRFLVIFGIAGLTFALYVTGLLVGHQLFSSHDEELAVLDVWSYLKPFLVLAVPNILFCTGVLCSIGVLSKNRMAIYISGLFIYFLYWGIAMFSNSPLMASAAPVSAASMDVMAKVDPFGLSAFFEQTQYWTAGQRNTQLVTLTGNFLFNRMAYMAVSCLLVVFAYRKFSFVIGKDRKSGKKAKEDKTVLGLEYMPVPTKNSGGAYSLKAGLSFVKIDMESIIKSVSIWIIVLGWCFFFGMEVIGIIDAGRRLPERFATSGLMVSEILKLFPMIGLIVVLFYASEIFWRSQGARFDALENSSPVPKMAVVLSKWLTLTFVPMLLLLCSCLVGIGFQLAFGTEAIDLGLYLSLYYLIGLPLSLCAALVISIHTLCKNRYIGLMVSSVVLLLTNTSFGGLIGLKHPLLQYANAFKGNYSEMNGFDLFMDAFHIKMLYWSCISAIVLFAAVRFRRKGVPSGRSKIGQGLLLAGCLAGALFSGSIIWKETEIPKKEERNDWKKAYEERYKKFSELLQPTVTDVKTSIDLFPEKNSYAVTGTYVLANKGDQTIDSVLVYADKDMQWGRITIENAKLLSVDKEYGHYWYKLIKPLQPGKSASMKFAFAYSGSSFNGFKQFNTILKNGSFIRISNFFPRFGYMADNEIDDPRERTKRKLPAASLVLPLEEKRETPYEYGYINLDAVISTSGNQTAIGIGDLKATWQKEGRNYFQYKTPLPIPFRFAAASARYAVQKANYQDIAIEVYYQPGHEHNIEHIIRNAKQSLEYCEQHFGKYPYAMIRFVEISSFVKGFAATAYPTGFFINESFGFQNNIRQDPEKDILNEQVSHELSHTWWGNATIDPDYREGSKLLTETLAMYTELVLYRKAYGDENIVSRVQIHKDIYMEQRAFAGEEPLYKADPYKPFLAYDKGMVVMYQLELLLGEENINKALRSFLKKYAYPNQPPISLDLINELYAVSDSTLHPKIDELFKQIITHDLQLDKVSYRKTNEGIYELEIAVIAKKYKEDGKGKKATLVFDEPIEIDIYLEDGKKERVILPRGQNKLKVRVAKKPAKVVLDPRMRFMEAVLEDNEQTSFMPLLQGGF</sequence>
<feature type="transmembrane region" description="Helical" evidence="1">
    <location>
        <begin position="324"/>
        <end position="345"/>
    </location>
</feature>
<feature type="transmembrane region" description="Helical" evidence="1">
    <location>
        <begin position="174"/>
        <end position="192"/>
    </location>
</feature>
<protein>
    <recommendedName>
        <fullName evidence="2">Peptidase M1 membrane alanine aminopeptidase domain-containing protein</fullName>
    </recommendedName>
</protein>
<dbReference type="InterPro" id="IPR014782">
    <property type="entry name" value="Peptidase_M1_dom"/>
</dbReference>
<dbReference type="PANTHER" id="PTHR11533:SF174">
    <property type="entry name" value="PUROMYCIN-SENSITIVE AMINOPEPTIDASE-RELATED"/>
    <property type="match status" value="1"/>
</dbReference>
<feature type="transmembrane region" description="Helical" evidence="1">
    <location>
        <begin position="412"/>
        <end position="437"/>
    </location>
</feature>
<evidence type="ECO:0000313" key="4">
    <source>
        <dbReference type="Proteomes" id="UP000555003"/>
    </source>
</evidence>
<dbReference type="PANTHER" id="PTHR11533">
    <property type="entry name" value="PROTEASE M1 ZINC METALLOPROTEASE"/>
    <property type="match status" value="1"/>
</dbReference>
<dbReference type="RefSeq" id="WP_182493626.1">
    <property type="nucleotide sequence ID" value="NZ_JACJIS010000002.1"/>
</dbReference>
<keyword evidence="1" id="KW-0812">Transmembrane</keyword>
<dbReference type="EMBL" id="JACJIS010000002">
    <property type="protein sequence ID" value="MBA9073971.1"/>
    <property type="molecule type" value="Genomic_DNA"/>
</dbReference>
<evidence type="ECO:0000259" key="2">
    <source>
        <dbReference type="Pfam" id="PF01433"/>
    </source>
</evidence>
<reference evidence="3 4" key="1">
    <citation type="submission" date="2020-08" db="EMBL/GenBank/DDBJ databases">
        <title>Genomic Encyclopedia of Type Strains, Phase IV (KMG-IV): sequencing the most valuable type-strain genomes for metagenomic binning, comparative biology and taxonomic classification.</title>
        <authorList>
            <person name="Goeker M."/>
        </authorList>
    </citation>
    <scope>NUCLEOTIDE SEQUENCE [LARGE SCALE GENOMIC DNA]</scope>
    <source>
        <strain evidence="3 4">DSM 100397</strain>
    </source>
</reference>
<name>A0ABR6DRQ7_9FLAO</name>
<evidence type="ECO:0000313" key="3">
    <source>
        <dbReference type="EMBL" id="MBA9073971.1"/>
    </source>
</evidence>
<accession>A0ABR6DRQ7</accession>
<dbReference type="Pfam" id="PF01433">
    <property type="entry name" value="Peptidase_M1"/>
    <property type="match status" value="1"/>
</dbReference>
<keyword evidence="4" id="KW-1185">Reference proteome</keyword>
<feature type="transmembrane region" description="Helical" evidence="1">
    <location>
        <begin position="365"/>
        <end position="386"/>
    </location>
</feature>
<dbReference type="InterPro" id="IPR050344">
    <property type="entry name" value="Peptidase_M1_aminopeptidases"/>
</dbReference>
<evidence type="ECO:0000256" key="1">
    <source>
        <dbReference type="SAM" id="Phobius"/>
    </source>
</evidence>
<proteinExistence type="predicted"/>
<feature type="transmembrane region" description="Helical" evidence="1">
    <location>
        <begin position="146"/>
        <end position="167"/>
    </location>
</feature>
<dbReference type="SUPFAM" id="SSF55486">
    <property type="entry name" value="Metalloproteases ('zincins'), catalytic domain"/>
    <property type="match status" value="1"/>
</dbReference>
<organism evidence="3 4">
    <name type="scientific">Flavobacterium gossypii</name>
    <dbReference type="NCBI Taxonomy" id="1646119"/>
    <lineage>
        <taxon>Bacteria</taxon>
        <taxon>Pseudomonadati</taxon>
        <taxon>Bacteroidota</taxon>
        <taxon>Flavobacteriia</taxon>
        <taxon>Flavobacteriales</taxon>
        <taxon>Flavobacteriaceae</taxon>
        <taxon>Flavobacterium</taxon>
    </lineage>
</organism>
<feature type="transmembrane region" description="Helical" evidence="1">
    <location>
        <begin position="560"/>
        <end position="581"/>
    </location>
</feature>
<feature type="domain" description="Peptidase M1 membrane alanine aminopeptidase" evidence="2">
    <location>
        <begin position="853"/>
        <end position="1052"/>
    </location>
</feature>
<feature type="transmembrane region" description="Helical" evidence="1">
    <location>
        <begin position="102"/>
        <end position="126"/>
    </location>
</feature>
<feature type="transmembrane region" description="Helical" evidence="1">
    <location>
        <begin position="531"/>
        <end position="548"/>
    </location>
</feature>
<feature type="transmembrane region" description="Helical" evidence="1">
    <location>
        <begin position="250"/>
        <end position="272"/>
    </location>
</feature>
<keyword evidence="1" id="KW-1133">Transmembrane helix</keyword>
<keyword evidence="1" id="KW-0472">Membrane</keyword>